<protein>
    <submittedName>
        <fullName evidence="2">Uncharacterized protein</fullName>
    </submittedName>
</protein>
<sequence>MSSNESLIGTAGPRGSGVPAYQDPGADAVRTAIARLEAATARLHTVLDAPTADAAARDAGAPEPAGRSALDEELCDRLVDLAAVRAWGAREATPASASEPDPDAAAAVLRGCALWTVDADTVRALAMTHTAAARPPTDVAADGAAPATDEVSGGAAAGVRVSPAAEKAAVGVGPAVQEVTSGSVPAAVTAHGRAAALITALASAEVYDAVCAGLRAALGDCPAGRAAAAWEIADTALSGLGATRGEWVDADPAHTAAGGWVLVERIGRLALAAALLASAPDLPTAQAGICVNAARRYTWNHLRQPPPEAATAVHLRRTAELVNWIAGTAARSGT</sequence>
<feature type="region of interest" description="Disordered" evidence="1">
    <location>
        <begin position="1"/>
        <end position="24"/>
    </location>
</feature>
<organism evidence="2 3">
    <name type="scientific">Streptomyces tuirus</name>
    <dbReference type="NCBI Taxonomy" id="68278"/>
    <lineage>
        <taxon>Bacteria</taxon>
        <taxon>Bacillati</taxon>
        <taxon>Actinomycetota</taxon>
        <taxon>Actinomycetes</taxon>
        <taxon>Kitasatosporales</taxon>
        <taxon>Streptomycetaceae</taxon>
        <taxon>Streptomyces</taxon>
    </lineage>
</organism>
<evidence type="ECO:0000256" key="1">
    <source>
        <dbReference type="SAM" id="MobiDB-lite"/>
    </source>
</evidence>
<dbReference type="KEGG" id="stui:GCM10017668_03360"/>
<name>A0A7G1N603_9ACTN</name>
<dbReference type="EMBL" id="AP023439">
    <property type="protein sequence ID" value="BCL18493.1"/>
    <property type="molecule type" value="Genomic_DNA"/>
</dbReference>
<accession>A0A7G1N603</accession>
<dbReference type="RefSeq" id="WP_190896195.1">
    <property type="nucleotide sequence ID" value="NZ_AP023439.1"/>
</dbReference>
<proteinExistence type="predicted"/>
<dbReference type="Proteomes" id="UP000516373">
    <property type="component" value="Chromosome"/>
</dbReference>
<dbReference type="AlphaFoldDB" id="A0A7G1N603"/>
<gene>
    <name evidence="2" type="ORF">GCM10017668_03360</name>
</gene>
<evidence type="ECO:0000313" key="3">
    <source>
        <dbReference type="Proteomes" id="UP000516373"/>
    </source>
</evidence>
<reference evidence="2 3" key="1">
    <citation type="journal article" date="2014" name="Int. J. Syst. Evol. Microbiol.">
        <title>Complete genome sequence of Corynebacterium casei LMG S-19264T (=DSM 44701T), isolated from a smear-ripened cheese.</title>
        <authorList>
            <consortium name="US DOE Joint Genome Institute (JGI-PGF)"/>
            <person name="Walter F."/>
            <person name="Albersmeier A."/>
            <person name="Kalinowski J."/>
            <person name="Ruckert C."/>
        </authorList>
    </citation>
    <scope>NUCLEOTIDE SEQUENCE [LARGE SCALE GENOMIC DNA]</scope>
    <source>
        <strain evidence="2 3">JCM 4255</strain>
    </source>
</reference>
<evidence type="ECO:0000313" key="2">
    <source>
        <dbReference type="EMBL" id="BCL18493.1"/>
    </source>
</evidence>